<sequence length="310" mass="33521">MNDLTAQLLNGDGRLAHTLHSSSIPTSANQSSTQMGPMLVAAGKLGQKDLTLILALQKREGLRFGEAALKLGLVQVEDINSILAEQFAYTQTPAQSSQLDHRLSALFQPDSPQAEALRSLRSELMLRYFNNQSQRSLALVSAEDAEGSALAAADLAICFAQLGLRTLLVDTNLRSPQLNRLLHLPEHTPGLSDWLASRTAVAPINIAMVRSLWVLPAGTRAPNPQELLSGKRYQERLAALTQQFDITLISTTPMDSNRDAQIVAAQAGAALLLARQHQTRSQALAAICQRLRDLGVRLLGAAMLGQVKQT</sequence>
<accession>A0ABU1V202</accession>
<evidence type="ECO:0000313" key="4">
    <source>
        <dbReference type="Proteomes" id="UP001253595"/>
    </source>
</evidence>
<dbReference type="RefSeq" id="WP_310074836.1">
    <property type="nucleotide sequence ID" value="NZ_JAVDVX010000007.1"/>
</dbReference>
<evidence type="ECO:0000256" key="1">
    <source>
        <dbReference type="ARBA" id="ARBA00022741"/>
    </source>
</evidence>
<keyword evidence="1" id="KW-0547">Nucleotide-binding</keyword>
<keyword evidence="3" id="KW-0808">Transferase</keyword>
<keyword evidence="2" id="KW-0067">ATP-binding</keyword>
<dbReference type="InterPro" id="IPR027417">
    <property type="entry name" value="P-loop_NTPase"/>
</dbReference>
<dbReference type="GO" id="GO:0016301">
    <property type="term" value="F:kinase activity"/>
    <property type="evidence" value="ECO:0007669"/>
    <property type="project" value="UniProtKB-KW"/>
</dbReference>
<organism evidence="3 4">
    <name type="scientific">Cellvibrio fibrivorans</name>
    <dbReference type="NCBI Taxonomy" id="126350"/>
    <lineage>
        <taxon>Bacteria</taxon>
        <taxon>Pseudomonadati</taxon>
        <taxon>Pseudomonadota</taxon>
        <taxon>Gammaproteobacteria</taxon>
        <taxon>Cellvibrionales</taxon>
        <taxon>Cellvibrionaceae</taxon>
        <taxon>Cellvibrio</taxon>
    </lineage>
</organism>
<comment type="caution">
    <text evidence="3">The sequence shown here is derived from an EMBL/GenBank/DDBJ whole genome shotgun (WGS) entry which is preliminary data.</text>
</comment>
<dbReference type="PANTHER" id="PTHR32309">
    <property type="entry name" value="TYROSINE-PROTEIN KINASE"/>
    <property type="match status" value="1"/>
</dbReference>
<keyword evidence="4" id="KW-1185">Reference proteome</keyword>
<evidence type="ECO:0000313" key="3">
    <source>
        <dbReference type="EMBL" id="MDR7091482.1"/>
    </source>
</evidence>
<dbReference type="SUPFAM" id="SSF52540">
    <property type="entry name" value="P-loop containing nucleoside triphosphate hydrolases"/>
    <property type="match status" value="1"/>
</dbReference>
<protein>
    <submittedName>
        <fullName evidence="3">Chain length determinant protein tyrosine kinase EpsG</fullName>
    </submittedName>
</protein>
<dbReference type="EMBL" id="JAVDVX010000007">
    <property type="protein sequence ID" value="MDR7091482.1"/>
    <property type="molecule type" value="Genomic_DNA"/>
</dbReference>
<dbReference type="PANTHER" id="PTHR32309:SF13">
    <property type="entry name" value="FERRIC ENTEROBACTIN TRANSPORT PROTEIN FEPE"/>
    <property type="match status" value="1"/>
</dbReference>
<dbReference type="Gene3D" id="3.40.50.300">
    <property type="entry name" value="P-loop containing nucleotide triphosphate hydrolases"/>
    <property type="match status" value="1"/>
</dbReference>
<dbReference type="InterPro" id="IPR005702">
    <property type="entry name" value="Wzc-like_C"/>
</dbReference>
<keyword evidence="3" id="KW-0418">Kinase</keyword>
<dbReference type="InterPro" id="IPR037257">
    <property type="entry name" value="T2SS_E_N_sf"/>
</dbReference>
<reference evidence="3 4" key="1">
    <citation type="submission" date="2023-07" db="EMBL/GenBank/DDBJ databases">
        <title>Sorghum-associated microbial communities from plants grown in Nebraska, USA.</title>
        <authorList>
            <person name="Schachtman D."/>
        </authorList>
    </citation>
    <scope>NUCLEOTIDE SEQUENCE [LARGE SCALE GENOMIC DNA]</scope>
    <source>
        <strain evidence="3 4">BE190</strain>
    </source>
</reference>
<dbReference type="SUPFAM" id="SSF160246">
    <property type="entry name" value="EspE N-terminal domain-like"/>
    <property type="match status" value="1"/>
</dbReference>
<gene>
    <name evidence="3" type="ORF">J2X05_003517</name>
</gene>
<proteinExistence type="predicted"/>
<dbReference type="CDD" id="cd05387">
    <property type="entry name" value="BY-kinase"/>
    <property type="match status" value="1"/>
</dbReference>
<dbReference type="InterPro" id="IPR050445">
    <property type="entry name" value="Bact_polysacc_biosynth/exp"/>
</dbReference>
<name>A0ABU1V202_9GAMM</name>
<dbReference type="Proteomes" id="UP001253595">
    <property type="component" value="Unassembled WGS sequence"/>
</dbReference>
<evidence type="ECO:0000256" key="2">
    <source>
        <dbReference type="ARBA" id="ARBA00022840"/>
    </source>
</evidence>